<keyword evidence="14" id="KW-0547">Nucleotide-binding</keyword>
<dbReference type="SMART" id="SM00365">
    <property type="entry name" value="LRR_SD22"/>
    <property type="match status" value="5"/>
</dbReference>
<evidence type="ECO:0000256" key="3">
    <source>
        <dbReference type="ARBA" id="ARBA00009196"/>
    </source>
</evidence>
<dbReference type="PROSITE" id="PS01245">
    <property type="entry name" value="RIO1"/>
    <property type="match status" value="1"/>
</dbReference>
<dbReference type="GO" id="GO:0004674">
    <property type="term" value="F:protein serine/threonine kinase activity"/>
    <property type="evidence" value="ECO:0007669"/>
    <property type="project" value="UniProtKB-KW"/>
</dbReference>
<dbReference type="InterPro" id="IPR003591">
    <property type="entry name" value="Leu-rich_rpt_typical-subtyp"/>
</dbReference>
<dbReference type="InterPro" id="IPR006553">
    <property type="entry name" value="Leu-rich_rpt_Cys-con_subtyp"/>
</dbReference>
<keyword evidence="12" id="KW-0479">Metal-binding</keyword>
<dbReference type="InterPro" id="IPR036388">
    <property type="entry name" value="WH-like_DNA-bd_sf"/>
</dbReference>
<dbReference type="InterPro" id="IPR018934">
    <property type="entry name" value="RIO_dom"/>
</dbReference>
<feature type="compositionally biased region" description="Basic and acidic residues" evidence="25">
    <location>
        <begin position="1292"/>
        <end position="1322"/>
    </location>
</feature>
<dbReference type="Proteomes" id="UP000310189">
    <property type="component" value="Unassembled WGS sequence"/>
</dbReference>
<feature type="compositionally biased region" description="Basic residues" evidence="25">
    <location>
        <begin position="98"/>
        <end position="108"/>
    </location>
</feature>
<dbReference type="InterPro" id="IPR035984">
    <property type="entry name" value="Acyl-CoA-binding_sf"/>
</dbReference>
<dbReference type="InterPro" id="IPR011009">
    <property type="entry name" value="Kinase-like_dom_sf"/>
</dbReference>
<evidence type="ECO:0000256" key="9">
    <source>
        <dbReference type="ARBA" id="ARBA00022527"/>
    </source>
</evidence>
<feature type="region of interest" description="Disordered" evidence="25">
    <location>
        <begin position="789"/>
        <end position="820"/>
    </location>
</feature>
<feature type="region of interest" description="Disordered" evidence="25">
    <location>
        <begin position="1242"/>
        <end position="1380"/>
    </location>
</feature>
<evidence type="ECO:0000256" key="17">
    <source>
        <dbReference type="ARBA" id="ARBA00022801"/>
    </source>
</evidence>
<sequence>MPLNRSDSEDLDDDAIQPATKRHKADDAAPEEDPYTAPSKSQSTAAGGVGSKTACIECQSKVIITKYTPPGPDGVGVICPKCTTALGIDPFKQAQPKPKPKKAPKREKRVAPLVDNSKTLSTLADYSIKVIIDNIDDVENLGEIGGNATNTIAKVLSKNRSLNPKTVQLFLGSHQDSLSLYDCASLDPDCLKSVSTLCQNIKHLKIGFGGQLTTDVVKYWCTRFKNLEHVDIHGAYLVKAEGWIHMLEKLGSNWKTLKISECPHFDERCVKAIGINCHNLHSLSLAQVKANNQCIDHLASLNKLTKFELIEISGEVTSEPIVNLLSHIGPSLDELTLAMNPDLDNEVLTHGVKPHCHNIHRLNLSDCELIDSAGFQSLFNDWNNQGLDYLDLSLNHVLSDQCLETILSHTGSTVERLNINKVKDLSKECLLKIPSSTPKIREIDISWCRQTDDDVIKEFIEKCPDIRKIVCFGCLLVTNNCAQKPDVQFDRAVGIVQQLPRDGPIATNYDEKLSMYSLFKQATEGNVSGSRPSIFNMLERAKWDAWSTQKDLSSSEAKFLYSELLKKILKRHSDKAIGVELLYKLRKPIRSDSESSDASSSSSASLDNPSLRLAIPSVTESDPVVQGQIRLGSGVGSAWESTRSLPHPYTQKSTKNDYRRVQSTLSPSKRAAQAIDVAVDEGSTGETRTASEARLQSLEAKLDKLIDLVNILQQQQQHQARPSKMSELARRVTRALTAKKTTISAIGLIMKVYPLISLDLYYDYLYRNHHRIYFSYMSAQEDGRNIQDNYIDDSLSEGDSELEQDSFSSDGLDDSADIVDNQDWEGAGGDFTKQYNKLKNQVHQIKQSRAKPSNPASRPKHVDSTDDAASPVATQSHNPAHADQLTSLSSKFSQQINLAPYTKEQTKDKDKSDRATTEQVLDPRTRLILLKMINRGVVSEINGCLSTGKEANVYHGSAPPLHQGHQGVQLAIKIYKTSILVFKDRDRYVSGEFRFRKGYAKSNPRKMVRLWAEKEMRNLKRLWDEGLPCPQPIEVRENVLIMEFFGTEDGWASPRLKDAQISSSKLPKLYAQLMVNIRKMYRACRLVHADLSEYNILYHNSQLYIIDVSQSVEQEHPAAFDFLRSDLRNVESFFSKRGVETLSLRDSFEYVTRESLLKNPTWGERPNIGQVEEDQVLYDELHNWIDKAAKEVAKNGQEDDKIKQDDAVFLQSYIPRTLDQVIDPERDAEKIRRGEGAELIYGTTTGVAEANERQEGKNNSGDENAEAEETSNSSESEMSSDEDQDSDGEEGSGWKERAPRGKKHEDKDLKKERKQAMKDEKREKRKNKIPKAEKKRKIKKESNASKMDDIDDDNLSVNWDTKSSNSNKNSVKSTNSLVKSKGSNGLDIENLFDNFKFTFNSAIKSPDQLLKSPTKSLFGQTNIDALVDELDIASNSSSNSLQTEQAKKKLKLSENLTSSTRDLSLFEPTHKSDRDILKEANQFMDLLRYNDSDTSPFKTSTPVNDDINLLKLRDSNHFDMSFIPKSKSHNDFTQPSIQVYQSTASSSSKLSQFASHKVPGPTSMKFVEPNDYPYKEEYGNYVFDRHLKKWLPRNGFYDSDSDADPFEGIESLGEEPRSSLRNSMNPRSALKGSSSNTPLRSVSFKYPSPKSLRRSSLRNQEALKDVFSHNAHIDDAKSSPASEFFRSSSLSRADSSSLFHRTLSELSNQDITINLATKASLSNRSIQSLVQLGMEAGNLQYLDLSNNHITCVKPLKSLIHLRHLNLDANELHSLEGLDEIKGLQRLSVSRNVLHALDFSRYQWLEIEYMDLSRNSIIGIRGIEELKNLSFLSLDSNSLRELHFNIEFDKLKVLRLSNNKLKKLDVRRVSKVRTLFLDNNKLNALAGISELKKLENLSCREQKGDYFELTMKDIRDIKRLYLSGNQLPETFPAESCYHLEYLEIANCGLRALPRSFSQVCPNLRVLNLNMNPLEEIVTLKNLTRLQRLSLNRCHIEDIDTAYEVIGSLIELEVLDLRENPCTQGYYDDIEENEYKVAIPAGRVHRKMESNVRVEEWIQRDKEYMRNRMEDETYMKRIAYRGVMKKVRRGLKVLDGISITSVDEDRAVMLTEKLRDLNILKHINKTEHFNGFLKSSPKVTIHFSASKHHTETIITCSICSYKNSSTNHSCQLCGVKLNNVGSTDGPSADSSLSHSTTCRACTFDNHPAMSRCEICGESLISSEASSSLDRDDIKYIRISFRSGNDSQFYEQLSMTLNFKAWADSKSHASSSNPAGIDGIIKAVDSQSMSNQSHLDESFKDLNTLFFKADELLKTAQQLAKSTPRQSEDINYFLTSSFNSLTLDNDIKHDSQSSLHKDELITCINGLFAQDERSMITLDTIWCAWNRSRGLALISPQTLLDTLPQVLETTDVSLLKLLNGITVLHKSQNSLDQFNRRIVSYCRDQSEALTLMKIAQFENLSPTLVGELLQLALLNYADILKDVTSEGQIEYTLNMFSNYL</sequence>
<dbReference type="InterPro" id="IPR000687">
    <property type="entry name" value="RIO_kinase"/>
</dbReference>
<keyword evidence="7" id="KW-0963">Cytoplasm</keyword>
<name>A0A4T0FGC3_9BASI</name>
<feature type="region of interest" description="Disordered" evidence="25">
    <location>
        <begin position="841"/>
        <end position="883"/>
    </location>
</feature>
<evidence type="ECO:0000256" key="5">
    <source>
        <dbReference type="ARBA" id="ARBA00012513"/>
    </source>
</evidence>
<evidence type="ECO:0000256" key="20">
    <source>
        <dbReference type="ARBA" id="ARBA00022842"/>
    </source>
</evidence>
<dbReference type="InterPro" id="IPR032675">
    <property type="entry name" value="LRR_dom_sf"/>
</dbReference>
<feature type="compositionally biased region" description="Polar residues" evidence="25">
    <location>
        <begin position="872"/>
        <end position="883"/>
    </location>
</feature>
<evidence type="ECO:0000313" key="29">
    <source>
        <dbReference type="Proteomes" id="UP000310189"/>
    </source>
</evidence>
<evidence type="ECO:0000256" key="25">
    <source>
        <dbReference type="SAM" id="MobiDB-lite"/>
    </source>
</evidence>
<evidence type="ECO:0000256" key="10">
    <source>
        <dbReference type="ARBA" id="ARBA00022614"/>
    </source>
</evidence>
<feature type="compositionally biased region" description="Acidic residues" evidence="25">
    <location>
        <begin position="811"/>
        <end position="820"/>
    </location>
</feature>
<dbReference type="InterPro" id="IPR056451">
    <property type="entry name" value="Znf_Tbcl_Rhp7"/>
</dbReference>
<evidence type="ECO:0000256" key="18">
    <source>
        <dbReference type="ARBA" id="ARBA00022833"/>
    </source>
</evidence>
<evidence type="ECO:0000256" key="24">
    <source>
        <dbReference type="SAM" id="Coils"/>
    </source>
</evidence>
<reference evidence="28 29" key="1">
    <citation type="submission" date="2019-03" db="EMBL/GenBank/DDBJ databases">
        <title>Sequencing 23 genomes of Wallemia ichthyophaga.</title>
        <authorList>
            <person name="Gostincar C."/>
        </authorList>
    </citation>
    <scope>NUCLEOTIDE SEQUENCE [LARGE SCALE GENOMIC DNA]</scope>
    <source>
        <strain evidence="28 29">EXF-5753</strain>
    </source>
</reference>
<evidence type="ECO:0000256" key="21">
    <source>
        <dbReference type="ARBA" id="ARBA00047899"/>
    </source>
</evidence>
<keyword evidence="17" id="KW-0378">Hydrolase</keyword>
<dbReference type="InterPro" id="IPR040608">
    <property type="entry name" value="Snf8/Vps36"/>
</dbReference>
<evidence type="ECO:0000256" key="8">
    <source>
        <dbReference type="ARBA" id="ARBA00022517"/>
    </source>
</evidence>
<dbReference type="InterPro" id="IPR025875">
    <property type="entry name" value="Leu-rich_rpt_4"/>
</dbReference>
<evidence type="ECO:0000256" key="19">
    <source>
        <dbReference type="ARBA" id="ARBA00022840"/>
    </source>
</evidence>
<dbReference type="SMART" id="SM00369">
    <property type="entry name" value="LRR_TYP"/>
    <property type="match status" value="6"/>
</dbReference>
<dbReference type="SUPFAM" id="SSF47027">
    <property type="entry name" value="Acyl-CoA binding protein"/>
    <property type="match status" value="1"/>
</dbReference>
<dbReference type="InterPro" id="IPR000582">
    <property type="entry name" value="Acyl-CoA-binding_protein"/>
</dbReference>
<evidence type="ECO:0000256" key="23">
    <source>
        <dbReference type="ARBA" id="ARBA00068838"/>
    </source>
</evidence>
<dbReference type="Gene3D" id="3.80.10.10">
    <property type="entry name" value="Ribonuclease Inhibitor"/>
    <property type="match status" value="5"/>
</dbReference>
<proteinExistence type="inferred from homology"/>
<dbReference type="GO" id="GO:0000062">
    <property type="term" value="F:fatty-acyl-CoA binding"/>
    <property type="evidence" value="ECO:0007669"/>
    <property type="project" value="InterPro"/>
</dbReference>
<feature type="compositionally biased region" description="Polar residues" evidence="25">
    <location>
        <begin position="1619"/>
        <end position="1640"/>
    </location>
</feature>
<dbReference type="PROSITE" id="PS51228">
    <property type="entry name" value="ACB_2"/>
    <property type="match status" value="1"/>
</dbReference>
<dbReference type="InterPro" id="IPR001611">
    <property type="entry name" value="Leu-rich_rpt"/>
</dbReference>
<feature type="domain" description="GLUE N-terminal" evidence="27">
    <location>
        <begin position="2072"/>
        <end position="2266"/>
    </location>
</feature>
<keyword evidence="20" id="KW-0460">Magnesium</keyword>
<evidence type="ECO:0000256" key="1">
    <source>
        <dbReference type="ARBA" id="ARBA00001946"/>
    </source>
</evidence>
<dbReference type="PROSITE" id="PS51495">
    <property type="entry name" value="GLUE"/>
    <property type="match status" value="1"/>
</dbReference>
<dbReference type="PROSITE" id="PS51450">
    <property type="entry name" value="LRR"/>
    <property type="match status" value="3"/>
</dbReference>
<feature type="compositionally biased region" description="Acidic residues" evidence="25">
    <location>
        <begin position="1278"/>
        <end position="1290"/>
    </location>
</feature>
<feature type="region of interest" description="Disordered" evidence="25">
    <location>
        <begin position="1"/>
        <end position="48"/>
    </location>
</feature>
<dbReference type="SUPFAM" id="SSF52058">
    <property type="entry name" value="L domain-like"/>
    <property type="match status" value="1"/>
</dbReference>
<comment type="cofactor">
    <cofactor evidence="1">
        <name>Mg(2+)</name>
        <dbReference type="ChEBI" id="CHEBI:18420"/>
    </cofactor>
</comment>
<gene>
    <name evidence="28" type="ORF">E3P99_03189</name>
</gene>
<dbReference type="InterPro" id="IPR018935">
    <property type="entry name" value="RIO_kinase_CS"/>
</dbReference>
<dbReference type="CDD" id="cd05147">
    <property type="entry name" value="RIO1_euk"/>
    <property type="match status" value="1"/>
</dbReference>
<dbReference type="Pfam" id="PF04157">
    <property type="entry name" value="EAP30"/>
    <property type="match status" value="1"/>
</dbReference>
<dbReference type="Gene3D" id="3.30.200.20">
    <property type="entry name" value="Phosphorylase Kinase, domain 1"/>
    <property type="match status" value="1"/>
</dbReference>
<dbReference type="PANTHER" id="PTHR45723">
    <property type="entry name" value="SERINE/THREONINE-PROTEIN KINASE RIO1"/>
    <property type="match status" value="1"/>
</dbReference>
<dbReference type="SMART" id="SM00547">
    <property type="entry name" value="ZnF_RBZ"/>
    <property type="match status" value="2"/>
</dbReference>
<comment type="subcellular location">
    <subcellularLocation>
        <location evidence="2">Cytoplasm</location>
    </subcellularLocation>
</comment>
<comment type="caution">
    <text evidence="28">The sequence shown here is derived from an EMBL/GenBank/DDBJ whole genome shotgun (WGS) entry which is preliminary data.</text>
</comment>
<feature type="region of interest" description="Disordered" evidence="25">
    <location>
        <begin position="90"/>
        <end position="110"/>
    </location>
</feature>
<dbReference type="SMART" id="SM00090">
    <property type="entry name" value="RIO"/>
    <property type="match status" value="1"/>
</dbReference>
<organism evidence="28 29">
    <name type="scientific">Wallemia hederae</name>
    <dbReference type="NCBI Taxonomy" id="1540922"/>
    <lineage>
        <taxon>Eukaryota</taxon>
        <taxon>Fungi</taxon>
        <taxon>Dikarya</taxon>
        <taxon>Basidiomycota</taxon>
        <taxon>Wallemiomycotina</taxon>
        <taxon>Wallemiomycetes</taxon>
        <taxon>Wallemiales</taxon>
        <taxon>Wallemiaceae</taxon>
        <taxon>Wallemia</taxon>
    </lineage>
</organism>
<feature type="region of interest" description="Disordered" evidence="25">
    <location>
        <begin position="1607"/>
        <end position="1655"/>
    </location>
</feature>
<dbReference type="InterPro" id="IPR001876">
    <property type="entry name" value="Znf_RanBP2"/>
</dbReference>
<evidence type="ECO:0000259" key="27">
    <source>
        <dbReference type="PROSITE" id="PS51495"/>
    </source>
</evidence>
<keyword evidence="18" id="KW-0862">Zinc</keyword>
<keyword evidence="11" id="KW-0808">Transferase</keyword>
<evidence type="ECO:0000256" key="4">
    <source>
        <dbReference type="ARBA" id="ARBA00009697"/>
    </source>
</evidence>
<keyword evidence="15" id="KW-0863">Zinc-finger</keyword>
<keyword evidence="16" id="KW-0418">Kinase</keyword>
<evidence type="ECO:0000256" key="7">
    <source>
        <dbReference type="ARBA" id="ARBA00022490"/>
    </source>
</evidence>
<dbReference type="Pfam" id="PF01163">
    <property type="entry name" value="RIO1"/>
    <property type="match status" value="1"/>
</dbReference>
<keyword evidence="29" id="KW-1185">Reference proteome</keyword>
<feature type="domain" description="ACB" evidence="26">
    <location>
        <begin position="485"/>
        <end position="574"/>
    </location>
</feature>
<evidence type="ECO:0000256" key="6">
    <source>
        <dbReference type="ARBA" id="ARBA00016038"/>
    </source>
</evidence>
<dbReference type="Gene3D" id="2.30.29.30">
    <property type="entry name" value="Pleckstrin-homology domain (PH domain)/Phosphotyrosine-binding domain (PTB)"/>
    <property type="match status" value="1"/>
</dbReference>
<evidence type="ECO:0000256" key="12">
    <source>
        <dbReference type="ARBA" id="ARBA00022723"/>
    </source>
</evidence>
<dbReference type="EMBL" id="SPNW01000056">
    <property type="protein sequence ID" value="TIA87407.1"/>
    <property type="molecule type" value="Genomic_DNA"/>
</dbReference>
<keyword evidence="10" id="KW-0433">Leucine-rich repeat</keyword>
<dbReference type="GO" id="GO:0043130">
    <property type="term" value="F:ubiquitin binding"/>
    <property type="evidence" value="ECO:0007669"/>
    <property type="project" value="InterPro"/>
</dbReference>
<feature type="compositionally biased region" description="Low complexity" evidence="25">
    <location>
        <begin position="1361"/>
        <end position="1380"/>
    </location>
</feature>
<keyword evidence="8" id="KW-0690">Ribosome biogenesis</keyword>
<keyword evidence="13" id="KW-0677">Repeat</keyword>
<accession>A0A4T0FGC3</accession>
<feature type="compositionally biased region" description="Acidic residues" evidence="25">
    <location>
        <begin position="790"/>
        <end position="804"/>
    </location>
</feature>
<dbReference type="GO" id="GO:0005737">
    <property type="term" value="C:cytoplasm"/>
    <property type="evidence" value="ECO:0007669"/>
    <property type="project" value="UniProtKB-SubCell"/>
</dbReference>
<dbReference type="Pfam" id="PF12799">
    <property type="entry name" value="LRR_4"/>
    <property type="match status" value="2"/>
</dbReference>
<comment type="catalytic activity">
    <reaction evidence="22">
        <text>L-seryl-[protein] + ATP = O-phospho-L-seryl-[protein] + ADP + H(+)</text>
        <dbReference type="Rhea" id="RHEA:17989"/>
        <dbReference type="Rhea" id="RHEA-COMP:9863"/>
        <dbReference type="Rhea" id="RHEA-COMP:11604"/>
        <dbReference type="ChEBI" id="CHEBI:15378"/>
        <dbReference type="ChEBI" id="CHEBI:29999"/>
        <dbReference type="ChEBI" id="CHEBI:30616"/>
        <dbReference type="ChEBI" id="CHEBI:83421"/>
        <dbReference type="ChEBI" id="CHEBI:456216"/>
        <dbReference type="EC" id="2.7.11.1"/>
    </reaction>
</comment>
<feature type="compositionally biased region" description="Basic residues" evidence="25">
    <location>
        <begin position="1323"/>
        <end position="1339"/>
    </location>
</feature>
<dbReference type="PRINTS" id="PR00689">
    <property type="entry name" value="ACOABINDINGP"/>
</dbReference>
<evidence type="ECO:0000256" key="22">
    <source>
        <dbReference type="ARBA" id="ARBA00048679"/>
    </source>
</evidence>
<dbReference type="FunFam" id="3.30.200.20:FF:000148">
    <property type="entry name" value="Serine/threonine-protein kinase RIO1"/>
    <property type="match status" value="1"/>
</dbReference>
<dbReference type="GO" id="GO:0032266">
    <property type="term" value="F:phosphatidylinositol-3-phosphate binding"/>
    <property type="evidence" value="ECO:0007669"/>
    <property type="project" value="InterPro"/>
</dbReference>
<evidence type="ECO:0000256" key="2">
    <source>
        <dbReference type="ARBA" id="ARBA00004496"/>
    </source>
</evidence>
<dbReference type="Pfam" id="PF00887">
    <property type="entry name" value="ACBP"/>
    <property type="match status" value="1"/>
</dbReference>
<dbReference type="InterPro" id="IPR021648">
    <property type="entry name" value="GLUE_dom"/>
</dbReference>
<dbReference type="InterPro" id="IPR011993">
    <property type="entry name" value="PH-like_dom_sf"/>
</dbReference>
<evidence type="ECO:0000256" key="13">
    <source>
        <dbReference type="ARBA" id="ARBA00022737"/>
    </source>
</evidence>
<dbReference type="OrthoDB" id="205248at2759"/>
<evidence type="ECO:0000256" key="16">
    <source>
        <dbReference type="ARBA" id="ARBA00022777"/>
    </source>
</evidence>
<evidence type="ECO:0000313" key="28">
    <source>
        <dbReference type="EMBL" id="TIA87407.1"/>
    </source>
</evidence>
<dbReference type="GO" id="GO:0005524">
    <property type="term" value="F:ATP binding"/>
    <property type="evidence" value="ECO:0007669"/>
    <property type="project" value="UniProtKB-KW"/>
</dbReference>
<feature type="compositionally biased region" description="Polar residues" evidence="25">
    <location>
        <begin position="841"/>
        <end position="856"/>
    </location>
</feature>
<feature type="coiled-coil region" evidence="24">
    <location>
        <begin position="688"/>
        <end position="715"/>
    </location>
</feature>
<dbReference type="GO" id="GO:0042254">
    <property type="term" value="P:ribosome biogenesis"/>
    <property type="evidence" value="ECO:0007669"/>
    <property type="project" value="UniProtKB-KW"/>
</dbReference>
<evidence type="ECO:0000256" key="14">
    <source>
        <dbReference type="ARBA" id="ARBA00022741"/>
    </source>
</evidence>
<dbReference type="GO" id="GO:0016787">
    <property type="term" value="F:hydrolase activity"/>
    <property type="evidence" value="ECO:0007669"/>
    <property type="project" value="UniProtKB-KW"/>
</dbReference>
<evidence type="ECO:0000259" key="26">
    <source>
        <dbReference type="PROSITE" id="PS51228"/>
    </source>
</evidence>
<keyword evidence="19" id="KW-0067">ATP-binding</keyword>
<evidence type="ECO:0000256" key="15">
    <source>
        <dbReference type="ARBA" id="ARBA00022771"/>
    </source>
</evidence>
<dbReference type="Pfam" id="PF23550">
    <property type="entry name" value="zf_Tbcl_Rhp7"/>
    <property type="match status" value="1"/>
</dbReference>
<comment type="similarity">
    <text evidence="3">Belongs to the protein kinase superfamily. RIO-type Ser/Thr kinase family.</text>
</comment>
<keyword evidence="24" id="KW-0175">Coiled coil</keyword>
<dbReference type="EC" id="2.7.11.1" evidence="5"/>
<dbReference type="SUPFAM" id="SSF56112">
    <property type="entry name" value="Protein kinase-like (PK-like)"/>
    <property type="match status" value="1"/>
</dbReference>
<keyword evidence="9" id="KW-0723">Serine/threonine-protein kinase</keyword>
<protein>
    <recommendedName>
        <fullName evidence="6">Serine/threonine-protein kinase RIO1</fullName>
        <ecNumber evidence="5">2.7.11.1</ecNumber>
    </recommendedName>
    <alternativeName>
        <fullName evidence="23">Serine/threonine-protein kinase rio1</fullName>
    </alternativeName>
</protein>
<dbReference type="Gene3D" id="1.10.10.10">
    <property type="entry name" value="Winged helix-like DNA-binding domain superfamily/Winged helix DNA-binding domain"/>
    <property type="match status" value="1"/>
</dbReference>
<dbReference type="Gene3D" id="1.20.80.10">
    <property type="match status" value="1"/>
</dbReference>
<dbReference type="InterPro" id="IPR051272">
    <property type="entry name" value="RIO-type_Ser/Thr_kinase"/>
</dbReference>
<comment type="similarity">
    <text evidence="4">Belongs to the VPS36 family.</text>
</comment>
<comment type="catalytic activity">
    <reaction evidence="21">
        <text>L-threonyl-[protein] + ATP = O-phospho-L-threonyl-[protein] + ADP + H(+)</text>
        <dbReference type="Rhea" id="RHEA:46608"/>
        <dbReference type="Rhea" id="RHEA-COMP:11060"/>
        <dbReference type="Rhea" id="RHEA-COMP:11605"/>
        <dbReference type="ChEBI" id="CHEBI:15378"/>
        <dbReference type="ChEBI" id="CHEBI:30013"/>
        <dbReference type="ChEBI" id="CHEBI:30616"/>
        <dbReference type="ChEBI" id="CHEBI:61977"/>
        <dbReference type="ChEBI" id="CHEBI:456216"/>
        <dbReference type="EC" id="2.7.11.1"/>
    </reaction>
</comment>
<dbReference type="Gene3D" id="1.10.510.10">
    <property type="entry name" value="Transferase(Phosphotransferase) domain 1"/>
    <property type="match status" value="1"/>
</dbReference>
<dbReference type="SUPFAM" id="SSF52047">
    <property type="entry name" value="RNI-like"/>
    <property type="match status" value="1"/>
</dbReference>
<dbReference type="InterPro" id="IPR014352">
    <property type="entry name" value="FERM/acyl-CoA-bd_prot_sf"/>
</dbReference>
<dbReference type="GO" id="GO:0008270">
    <property type="term" value="F:zinc ion binding"/>
    <property type="evidence" value="ECO:0007669"/>
    <property type="project" value="UniProtKB-KW"/>
</dbReference>
<dbReference type="SMART" id="SM00367">
    <property type="entry name" value="LRR_CC"/>
    <property type="match status" value="4"/>
</dbReference>
<evidence type="ECO:0000256" key="11">
    <source>
        <dbReference type="ARBA" id="ARBA00022679"/>
    </source>
</evidence>